<dbReference type="GO" id="GO:0004300">
    <property type="term" value="F:enoyl-CoA hydratase activity"/>
    <property type="evidence" value="ECO:0007669"/>
    <property type="project" value="UniProtKB-EC"/>
</dbReference>
<dbReference type="InterPro" id="IPR006180">
    <property type="entry name" value="3-OHacyl-CoA_DH_CS"/>
</dbReference>
<protein>
    <recommendedName>
        <fullName evidence="4">enoyl-CoA hydratase</fullName>
        <ecNumber evidence="4">4.2.1.17</ecNumber>
    </recommendedName>
</protein>
<comment type="similarity">
    <text evidence="3">In the N-terminal section; belongs to the enoyl-CoA hydratase/isomerase family.</text>
</comment>
<dbReference type="InterPro" id="IPR018376">
    <property type="entry name" value="Enoyl-CoA_hyd/isom_CS"/>
</dbReference>
<dbReference type="Pfam" id="PF00378">
    <property type="entry name" value="ECH_1"/>
    <property type="match status" value="1"/>
</dbReference>
<dbReference type="GO" id="GO:0036125">
    <property type="term" value="C:fatty acid beta-oxidation multienzyme complex"/>
    <property type="evidence" value="ECO:0007669"/>
    <property type="project" value="InterPro"/>
</dbReference>
<dbReference type="InterPro" id="IPR012799">
    <property type="entry name" value="FadB"/>
</dbReference>
<dbReference type="UniPathway" id="UPA00659"/>
<dbReference type="GO" id="GO:0008692">
    <property type="term" value="F:3-hydroxybutyryl-CoA epimerase activity"/>
    <property type="evidence" value="ECO:0007669"/>
    <property type="project" value="InterPro"/>
</dbReference>
<keyword evidence="5" id="KW-0276">Fatty acid metabolism</keyword>
<dbReference type="OrthoDB" id="5389341at2"/>
<dbReference type="PANTHER" id="PTHR43612:SF3">
    <property type="entry name" value="TRIFUNCTIONAL ENZYME SUBUNIT ALPHA, MITOCHONDRIAL"/>
    <property type="match status" value="1"/>
</dbReference>
<dbReference type="Pfam" id="PF02737">
    <property type="entry name" value="3HCDH_N"/>
    <property type="match status" value="1"/>
</dbReference>
<dbReference type="GO" id="GO:0070403">
    <property type="term" value="F:NAD+ binding"/>
    <property type="evidence" value="ECO:0007669"/>
    <property type="project" value="InterPro"/>
</dbReference>
<evidence type="ECO:0000256" key="7">
    <source>
        <dbReference type="ARBA" id="ARBA00023002"/>
    </source>
</evidence>
<keyword evidence="11" id="KW-0456">Lyase</keyword>
<evidence type="ECO:0000256" key="6">
    <source>
        <dbReference type="ARBA" id="ARBA00022963"/>
    </source>
</evidence>
<dbReference type="InterPro" id="IPR006108">
    <property type="entry name" value="3HC_DH_C"/>
</dbReference>
<comment type="similarity">
    <text evidence="14">Belongs to the enoyl-CoA hydratase/isomerase family.</text>
</comment>
<dbReference type="SUPFAM" id="SSF48179">
    <property type="entry name" value="6-phosphogluconate dehydrogenase C-terminal domain-like"/>
    <property type="match status" value="2"/>
</dbReference>
<accession>A0A1A8TUA9</accession>
<dbReference type="GO" id="GO:0004165">
    <property type="term" value="F:delta(3)-delta(2)-enoyl-CoA isomerase activity"/>
    <property type="evidence" value="ECO:0007669"/>
    <property type="project" value="InterPro"/>
</dbReference>
<evidence type="ECO:0000256" key="13">
    <source>
        <dbReference type="ARBA" id="ARBA00049556"/>
    </source>
</evidence>
<evidence type="ECO:0000313" key="18">
    <source>
        <dbReference type="Proteomes" id="UP000092544"/>
    </source>
</evidence>
<dbReference type="Pfam" id="PF00725">
    <property type="entry name" value="3HCDH"/>
    <property type="match status" value="1"/>
</dbReference>
<dbReference type="GO" id="GO:0016509">
    <property type="term" value="F:long-chain (3S)-3-hydroxyacyl-CoA dehydrogenase (NAD+) activity"/>
    <property type="evidence" value="ECO:0007669"/>
    <property type="project" value="TreeGrafter"/>
</dbReference>
<dbReference type="FunFam" id="3.40.50.720:FF:000009">
    <property type="entry name" value="Fatty oxidation complex, alpha subunit"/>
    <property type="match status" value="1"/>
</dbReference>
<evidence type="ECO:0000256" key="11">
    <source>
        <dbReference type="ARBA" id="ARBA00023239"/>
    </source>
</evidence>
<dbReference type="InterPro" id="IPR006176">
    <property type="entry name" value="3-OHacyl-CoA_DH_NAD-bd"/>
</dbReference>
<evidence type="ECO:0000256" key="5">
    <source>
        <dbReference type="ARBA" id="ARBA00022832"/>
    </source>
</evidence>
<dbReference type="SUPFAM" id="SSF52096">
    <property type="entry name" value="ClpP/crotonase"/>
    <property type="match status" value="1"/>
</dbReference>
<feature type="domain" description="3-hydroxyacyl-CoA dehydrogenase NAD binding" evidence="16">
    <location>
        <begin position="317"/>
        <end position="495"/>
    </location>
</feature>
<dbReference type="InterPro" id="IPR001753">
    <property type="entry name" value="Enoyl-CoA_hydra/iso"/>
</dbReference>
<evidence type="ECO:0000259" key="16">
    <source>
        <dbReference type="Pfam" id="PF02737"/>
    </source>
</evidence>
<dbReference type="CDD" id="cd06558">
    <property type="entry name" value="crotonase-like"/>
    <property type="match status" value="1"/>
</dbReference>
<reference evidence="17 18" key="1">
    <citation type="submission" date="2016-06" db="EMBL/GenBank/DDBJ databases">
        <authorList>
            <person name="Kjaerup R.B."/>
            <person name="Dalgaard T.S."/>
            <person name="Juul-Madsen H.R."/>
        </authorList>
    </citation>
    <scope>NUCLEOTIDE SEQUENCE [LARGE SCALE GENOMIC DNA]</scope>
    <source>
        <strain evidence="17 18">CECT 8886</strain>
    </source>
</reference>
<evidence type="ECO:0000256" key="9">
    <source>
        <dbReference type="ARBA" id="ARBA00023098"/>
    </source>
</evidence>
<dbReference type="SUPFAM" id="SSF51735">
    <property type="entry name" value="NAD(P)-binding Rossmann-fold domains"/>
    <property type="match status" value="1"/>
</dbReference>
<keyword evidence="12" id="KW-0511">Multifunctional enzyme</keyword>
<keyword evidence="18" id="KW-1185">Reference proteome</keyword>
<dbReference type="PROSITE" id="PS00067">
    <property type="entry name" value="3HCDH"/>
    <property type="match status" value="1"/>
</dbReference>
<evidence type="ECO:0000256" key="4">
    <source>
        <dbReference type="ARBA" id="ARBA00012076"/>
    </source>
</evidence>
<dbReference type="PROSITE" id="PS00166">
    <property type="entry name" value="ENOYL_COA_HYDRATASE"/>
    <property type="match status" value="1"/>
</dbReference>
<dbReference type="InterPro" id="IPR029045">
    <property type="entry name" value="ClpP/crotonase-like_dom_sf"/>
</dbReference>
<evidence type="ECO:0000256" key="2">
    <source>
        <dbReference type="ARBA" id="ARBA00007005"/>
    </source>
</evidence>
<comment type="catalytic activity">
    <reaction evidence="13">
        <text>a (3S)-3-hydroxyacyl-CoA + NAD(+) = a 3-oxoacyl-CoA + NADH + H(+)</text>
        <dbReference type="Rhea" id="RHEA:22432"/>
        <dbReference type="ChEBI" id="CHEBI:15378"/>
        <dbReference type="ChEBI" id="CHEBI:57318"/>
        <dbReference type="ChEBI" id="CHEBI:57540"/>
        <dbReference type="ChEBI" id="CHEBI:57945"/>
        <dbReference type="ChEBI" id="CHEBI:90726"/>
        <dbReference type="EC" id="1.1.1.35"/>
    </reaction>
</comment>
<evidence type="ECO:0000259" key="15">
    <source>
        <dbReference type="Pfam" id="PF00725"/>
    </source>
</evidence>
<evidence type="ECO:0000256" key="3">
    <source>
        <dbReference type="ARBA" id="ARBA00008750"/>
    </source>
</evidence>
<evidence type="ECO:0000256" key="10">
    <source>
        <dbReference type="ARBA" id="ARBA00023235"/>
    </source>
</evidence>
<dbReference type="InterPro" id="IPR050136">
    <property type="entry name" value="FA_oxidation_alpha_subunit"/>
</dbReference>
<dbReference type="AlphaFoldDB" id="A0A1A8TUA9"/>
<dbReference type="Gene3D" id="3.40.50.720">
    <property type="entry name" value="NAD(P)-binding Rossmann-like Domain"/>
    <property type="match status" value="1"/>
</dbReference>
<keyword evidence="9" id="KW-0443">Lipid metabolism</keyword>
<evidence type="ECO:0000256" key="14">
    <source>
        <dbReference type="RuleBase" id="RU003707"/>
    </source>
</evidence>
<dbReference type="NCBIfam" id="TIGR02437">
    <property type="entry name" value="FadB"/>
    <property type="match status" value="1"/>
</dbReference>
<evidence type="ECO:0000256" key="1">
    <source>
        <dbReference type="ARBA" id="ARBA00005005"/>
    </source>
</evidence>
<name>A0A1A8TUA9_9GAMM</name>
<gene>
    <name evidence="17" type="primary">fadB</name>
    <name evidence="17" type="ORF">MSP8886_03844</name>
</gene>
<sequence>MMFQGKAIKVSMDDTNIATVTLDLEGESVNKFNGLALKELSEVVAMLKTTDDLQGVVFASAKNVFVVGADITEFMSWFKLEDEDLTDKLREAHHIFKEISNLCCPTVAAINGIALGGGFELCLACDYRVMADSAKIGLPETQLGIYPGWGGTVRLPRLIGADNACEWICGGAQKRSEEALKDGAVDAVVPVEKVQESARHLIQQVQDGKLSYRSRRDVLRAPMQFSPIEKMMVFESVRGVVGAKAGKHYPAPMAAIKTMEKGISQDMDKAAETEIKGFVKLAKGTVAKSLVTLFLSDQVIKKTAGKYAKDATPVKQAAVLGAGIMGGGVAYQSASKGTPIIMKDIRPEALELGLSEANKLFNGQIERGRLTADKALKAMNGITPALSYGEFGHVDLVVEAVVENVKVKKAVLAETEQYITDTTILASNTSTISITELAKDLKRPENFCGMHFFNPVHRMPLVEVIRGAKTSDAAVAKTVSYAQAMGKTPIVVNDCPGFLVNRVLFPYFAGFSLMMKEGADFQQVDKTMEKFGWPMGPAYLLDVVGIDTAYHADRVMAEGYPDRMKHEGVNAVDRLYELERFGQKNSKGFYMYEPDRKGKPKKLFDPEINDILASTVDTKTELSDDDIIARMMIPLCIETARCLEENIVSSAAEADMGLIYGIGFPPYLGGALHYLDQMGLQAFCQLADNYSHLGKLYEPTARMREMATNNETYYGE</sequence>
<dbReference type="Gene3D" id="3.90.226.10">
    <property type="entry name" value="2-enoyl-CoA Hydratase, Chain A, domain 1"/>
    <property type="match status" value="1"/>
</dbReference>
<dbReference type="EMBL" id="FLOB01000014">
    <property type="protein sequence ID" value="SBS36773.1"/>
    <property type="molecule type" value="Genomic_DNA"/>
</dbReference>
<comment type="similarity">
    <text evidence="2">In the central section; belongs to the 3-hydroxyacyl-CoA dehydrogenase family.</text>
</comment>
<keyword evidence="6" id="KW-0442">Lipid degradation</keyword>
<evidence type="ECO:0000256" key="12">
    <source>
        <dbReference type="ARBA" id="ARBA00023268"/>
    </source>
</evidence>
<dbReference type="PANTHER" id="PTHR43612">
    <property type="entry name" value="TRIFUNCTIONAL ENZYME SUBUNIT ALPHA"/>
    <property type="match status" value="1"/>
</dbReference>
<dbReference type="NCBIfam" id="NF008727">
    <property type="entry name" value="PRK11730.1"/>
    <property type="match status" value="1"/>
</dbReference>
<evidence type="ECO:0000256" key="8">
    <source>
        <dbReference type="ARBA" id="ARBA00023027"/>
    </source>
</evidence>
<dbReference type="InterPro" id="IPR036291">
    <property type="entry name" value="NAD(P)-bd_dom_sf"/>
</dbReference>
<dbReference type="GO" id="GO:0006635">
    <property type="term" value="P:fatty acid beta-oxidation"/>
    <property type="evidence" value="ECO:0007669"/>
    <property type="project" value="UniProtKB-UniPathway"/>
</dbReference>
<keyword evidence="8" id="KW-0520">NAD</keyword>
<dbReference type="Gene3D" id="1.10.1040.50">
    <property type="match status" value="1"/>
</dbReference>
<proteinExistence type="inferred from homology"/>
<comment type="pathway">
    <text evidence="1">Lipid metabolism; fatty acid beta-oxidation.</text>
</comment>
<dbReference type="EC" id="4.2.1.17" evidence="4"/>
<feature type="domain" description="3-hydroxyacyl-CoA dehydrogenase C-terminal" evidence="15">
    <location>
        <begin position="497"/>
        <end position="592"/>
    </location>
</feature>
<dbReference type="STRING" id="1792290.MSP8886_03844"/>
<dbReference type="Proteomes" id="UP000092544">
    <property type="component" value="Unassembled WGS sequence"/>
</dbReference>
<organism evidence="17 18">
    <name type="scientific">Marinomonas spartinae</name>
    <dbReference type="NCBI Taxonomy" id="1792290"/>
    <lineage>
        <taxon>Bacteria</taxon>
        <taxon>Pseudomonadati</taxon>
        <taxon>Pseudomonadota</taxon>
        <taxon>Gammaproteobacteria</taxon>
        <taxon>Oceanospirillales</taxon>
        <taxon>Oceanospirillaceae</taxon>
        <taxon>Marinomonas</taxon>
    </lineage>
</organism>
<evidence type="ECO:0000313" key="17">
    <source>
        <dbReference type="EMBL" id="SBS36773.1"/>
    </source>
</evidence>
<keyword evidence="7" id="KW-0560">Oxidoreductase</keyword>
<dbReference type="RefSeq" id="WP_067019657.1">
    <property type="nucleotide sequence ID" value="NZ_FLOB01000014.1"/>
</dbReference>
<keyword evidence="10" id="KW-0413">Isomerase</keyword>
<dbReference type="InterPro" id="IPR008927">
    <property type="entry name" value="6-PGluconate_DH-like_C_sf"/>
</dbReference>